<dbReference type="InterPro" id="IPR002508">
    <property type="entry name" value="MurNAc-LAA_cat"/>
</dbReference>
<dbReference type="SMART" id="SM00646">
    <property type="entry name" value="Ami_3"/>
    <property type="match status" value="1"/>
</dbReference>
<evidence type="ECO:0000256" key="4">
    <source>
        <dbReference type="SAM" id="MobiDB-lite"/>
    </source>
</evidence>
<sequence length="303" mass="32989">MIIIVKAKRYFKITNNFLKKRRSSPATVKDTLFGEYLRGTLSYLALGAVFLTLGWLSDRLEAVPGIQLNPWQMDAPLIVVDAGHGGHDGGAVAGGALEKELALKLALDLRGQLLAHGMRVKMTRESDVFLPLEGRAAIANDLQADAFISLHLNTSANPDVSGIETYFTEHKTLAAQRALQARWKLTSSAVKDLRGRWLAASIQQQLCTLTQAVDRGIKERNYAVVTRTQVPAVLVECGFLTHPDEAAKLKQADYQKQLIQGISTGLRHFLQARQNQPGKGIEALSDPALAATQEEAGAETTAP</sequence>
<feature type="region of interest" description="Disordered" evidence="4">
    <location>
        <begin position="281"/>
        <end position="303"/>
    </location>
</feature>
<evidence type="ECO:0000256" key="3">
    <source>
        <dbReference type="ARBA" id="ARBA00022801"/>
    </source>
</evidence>
<dbReference type="Gene3D" id="3.40.630.40">
    <property type="entry name" value="Zn-dependent exopeptidases"/>
    <property type="match status" value="1"/>
</dbReference>
<evidence type="ECO:0000256" key="1">
    <source>
        <dbReference type="ARBA" id="ARBA00001561"/>
    </source>
</evidence>
<dbReference type="PANTHER" id="PTHR30404">
    <property type="entry name" value="N-ACETYLMURAMOYL-L-ALANINE AMIDASE"/>
    <property type="match status" value="1"/>
</dbReference>
<keyword evidence="7" id="KW-1185">Reference proteome</keyword>
<dbReference type="Pfam" id="PF01520">
    <property type="entry name" value="Amidase_3"/>
    <property type="match status" value="1"/>
</dbReference>
<dbReference type="STRING" id="48467.SAMN02745166_04317"/>
<evidence type="ECO:0000313" key="6">
    <source>
        <dbReference type="EMBL" id="SKB05726.1"/>
    </source>
</evidence>
<dbReference type="PANTHER" id="PTHR30404:SF0">
    <property type="entry name" value="N-ACETYLMURAMOYL-L-ALANINE AMIDASE AMIC"/>
    <property type="match status" value="1"/>
</dbReference>
<dbReference type="EMBL" id="FUYE01000019">
    <property type="protein sequence ID" value="SKB05726.1"/>
    <property type="molecule type" value="Genomic_DNA"/>
</dbReference>
<dbReference type="Proteomes" id="UP000190774">
    <property type="component" value="Unassembled WGS sequence"/>
</dbReference>
<keyword evidence="3" id="KW-0378">Hydrolase</keyword>
<protein>
    <recommendedName>
        <fullName evidence="2">N-acetylmuramoyl-L-alanine amidase</fullName>
        <ecNumber evidence="2">3.5.1.28</ecNumber>
    </recommendedName>
</protein>
<name>A0A1T4YVI1_9BACT</name>
<dbReference type="GO" id="GO:0008745">
    <property type="term" value="F:N-acetylmuramoyl-L-alanine amidase activity"/>
    <property type="evidence" value="ECO:0007669"/>
    <property type="project" value="UniProtKB-EC"/>
</dbReference>
<dbReference type="GO" id="GO:0009253">
    <property type="term" value="P:peptidoglycan catabolic process"/>
    <property type="evidence" value="ECO:0007669"/>
    <property type="project" value="InterPro"/>
</dbReference>
<organism evidence="6 7">
    <name type="scientific">Prosthecobacter debontii</name>
    <dbReference type="NCBI Taxonomy" id="48467"/>
    <lineage>
        <taxon>Bacteria</taxon>
        <taxon>Pseudomonadati</taxon>
        <taxon>Verrucomicrobiota</taxon>
        <taxon>Verrucomicrobiia</taxon>
        <taxon>Verrucomicrobiales</taxon>
        <taxon>Verrucomicrobiaceae</taxon>
        <taxon>Prosthecobacter</taxon>
    </lineage>
</organism>
<proteinExistence type="predicted"/>
<evidence type="ECO:0000259" key="5">
    <source>
        <dbReference type="SMART" id="SM00646"/>
    </source>
</evidence>
<evidence type="ECO:0000313" key="7">
    <source>
        <dbReference type="Proteomes" id="UP000190774"/>
    </source>
</evidence>
<feature type="domain" description="MurNAc-LAA" evidence="5">
    <location>
        <begin position="136"/>
        <end position="267"/>
    </location>
</feature>
<gene>
    <name evidence="6" type="ORF">SAMN02745166_04317</name>
</gene>
<accession>A0A1T4YVI1</accession>
<comment type="catalytic activity">
    <reaction evidence="1">
        <text>Hydrolyzes the link between N-acetylmuramoyl residues and L-amino acid residues in certain cell-wall glycopeptides.</text>
        <dbReference type="EC" id="3.5.1.28"/>
    </reaction>
</comment>
<dbReference type="EC" id="3.5.1.28" evidence="2"/>
<evidence type="ECO:0000256" key="2">
    <source>
        <dbReference type="ARBA" id="ARBA00011901"/>
    </source>
</evidence>
<dbReference type="GO" id="GO:0030288">
    <property type="term" value="C:outer membrane-bounded periplasmic space"/>
    <property type="evidence" value="ECO:0007669"/>
    <property type="project" value="TreeGrafter"/>
</dbReference>
<dbReference type="CDD" id="cd02696">
    <property type="entry name" value="MurNAc-LAA"/>
    <property type="match status" value="1"/>
</dbReference>
<dbReference type="InterPro" id="IPR050695">
    <property type="entry name" value="N-acetylmuramoyl_amidase_3"/>
</dbReference>
<dbReference type="AlphaFoldDB" id="A0A1T4YVI1"/>
<reference evidence="7" key="1">
    <citation type="submission" date="2017-02" db="EMBL/GenBank/DDBJ databases">
        <authorList>
            <person name="Varghese N."/>
            <person name="Submissions S."/>
        </authorList>
    </citation>
    <scope>NUCLEOTIDE SEQUENCE [LARGE SCALE GENOMIC DNA]</scope>
    <source>
        <strain evidence="7">ATCC 700200</strain>
    </source>
</reference>
<feature type="compositionally biased region" description="Low complexity" evidence="4">
    <location>
        <begin position="288"/>
        <end position="303"/>
    </location>
</feature>
<dbReference type="SUPFAM" id="SSF53187">
    <property type="entry name" value="Zn-dependent exopeptidases"/>
    <property type="match status" value="1"/>
</dbReference>